<dbReference type="PANTHER" id="PTHR43725">
    <property type="entry name" value="UDP-GLUCOSE 4-EPIMERASE"/>
    <property type="match status" value="1"/>
</dbReference>
<protein>
    <recommendedName>
        <fullName evidence="6 10">UDP-glucose 4-epimerase</fullName>
        <ecNumber evidence="5 10">5.1.3.2</ecNumber>
    </recommendedName>
</protein>
<dbReference type="InterPro" id="IPR005886">
    <property type="entry name" value="UDP_G4E"/>
</dbReference>
<dbReference type="UniPathway" id="UPA00214"/>
<reference evidence="12" key="1">
    <citation type="submission" date="2019-12" db="EMBL/GenBank/DDBJ databases">
        <authorList>
            <person name="Cremers G."/>
        </authorList>
    </citation>
    <scope>NUCLEOTIDE SEQUENCE</scope>
    <source>
        <strain evidence="12">Mbul1</strain>
    </source>
</reference>
<dbReference type="GO" id="GO:0006012">
    <property type="term" value="P:galactose metabolic process"/>
    <property type="evidence" value="ECO:0007669"/>
    <property type="project" value="UniProtKB-UniPathway"/>
</dbReference>
<dbReference type="NCBIfam" id="NF007956">
    <property type="entry name" value="PRK10675.1"/>
    <property type="match status" value="1"/>
</dbReference>
<dbReference type="CDD" id="cd05247">
    <property type="entry name" value="UDP_G4E_1_SDR_e"/>
    <property type="match status" value="1"/>
</dbReference>
<evidence type="ECO:0000256" key="9">
    <source>
        <dbReference type="ARBA" id="ARBA00023235"/>
    </source>
</evidence>
<accession>A0A679JD17</accession>
<feature type="domain" description="NAD-dependent epimerase/dehydratase" evidence="11">
    <location>
        <begin position="5"/>
        <end position="264"/>
    </location>
</feature>
<keyword evidence="9 10" id="KW-0413">Isomerase</keyword>
<comment type="pathway">
    <text evidence="3 10">Carbohydrate metabolism; galactose metabolism.</text>
</comment>
<comment type="similarity">
    <text evidence="4 10">Belongs to the NAD(P)-dependent epimerase/dehydratase family.</text>
</comment>
<sequence>MTKRIVVTGGAGYIGSHTLLDLLSLGHQVCVLDNFTNGSPEALSRVQKLAGREVVSHQVDVRDQHALDGVFGSFKPDAVIHFAGLKAVGEGEEQPVAYYDVNVGGTINVLKAMAASSCRTIIFSSSATVYGEPDYLPIDEAHHCRPMGVYGRTKRMAEEVLIDWAKATTDASAIILRYFNPVGAHESGDLGEDPKDIPNNLMPFIAQVAVGLRERLSIFGGDYATRDGTGLRDYIHVLDLARAHVAAFDYACRKPTGADIFNVGSGGGVTVHEMLIAYGRACGRSLPFEVMPRRAGDIPSSVANPTKAGRLLRWEARQTLDQMCRSSWKWQSQNPNGYRGVAP</sequence>
<comment type="catalytic activity">
    <reaction evidence="1 10">
        <text>UDP-alpha-D-glucose = UDP-alpha-D-galactose</text>
        <dbReference type="Rhea" id="RHEA:22168"/>
        <dbReference type="ChEBI" id="CHEBI:58885"/>
        <dbReference type="ChEBI" id="CHEBI:66914"/>
        <dbReference type="EC" id="5.1.3.2"/>
    </reaction>
</comment>
<gene>
    <name evidence="12" type="primary">galE_3</name>
    <name evidence="12" type="ORF">MBUL_03786</name>
</gene>
<evidence type="ECO:0000256" key="5">
    <source>
        <dbReference type="ARBA" id="ARBA00013189"/>
    </source>
</evidence>
<comment type="cofactor">
    <cofactor evidence="2 10">
        <name>NAD(+)</name>
        <dbReference type="ChEBI" id="CHEBI:57540"/>
    </cofactor>
</comment>
<keyword evidence="10" id="KW-0119">Carbohydrate metabolism</keyword>
<evidence type="ECO:0000256" key="2">
    <source>
        <dbReference type="ARBA" id="ARBA00001911"/>
    </source>
</evidence>
<name>A0A679JD17_9HYPH</name>
<dbReference type="EC" id="5.1.3.2" evidence="5 10"/>
<dbReference type="SUPFAM" id="SSF51735">
    <property type="entry name" value="NAD(P)-binding Rossmann-fold domains"/>
    <property type="match status" value="1"/>
</dbReference>
<evidence type="ECO:0000256" key="8">
    <source>
        <dbReference type="ARBA" id="ARBA00023144"/>
    </source>
</evidence>
<dbReference type="InterPro" id="IPR001509">
    <property type="entry name" value="Epimerase_deHydtase"/>
</dbReference>
<evidence type="ECO:0000256" key="10">
    <source>
        <dbReference type="RuleBase" id="RU366046"/>
    </source>
</evidence>
<dbReference type="GO" id="GO:0003978">
    <property type="term" value="F:UDP-glucose 4-epimerase activity"/>
    <property type="evidence" value="ECO:0007669"/>
    <property type="project" value="UniProtKB-UniRule"/>
</dbReference>
<dbReference type="EMBL" id="LR743504">
    <property type="protein sequence ID" value="CAA2106668.1"/>
    <property type="molecule type" value="Genomic_DNA"/>
</dbReference>
<dbReference type="NCBIfam" id="TIGR01179">
    <property type="entry name" value="galE"/>
    <property type="match status" value="1"/>
</dbReference>
<dbReference type="Gene3D" id="3.90.25.10">
    <property type="entry name" value="UDP-galactose 4-epimerase, domain 1"/>
    <property type="match status" value="1"/>
</dbReference>
<evidence type="ECO:0000256" key="7">
    <source>
        <dbReference type="ARBA" id="ARBA00023027"/>
    </source>
</evidence>
<evidence type="ECO:0000256" key="1">
    <source>
        <dbReference type="ARBA" id="ARBA00000083"/>
    </source>
</evidence>
<evidence type="ECO:0000256" key="6">
    <source>
        <dbReference type="ARBA" id="ARBA00018569"/>
    </source>
</evidence>
<dbReference type="AlphaFoldDB" id="A0A679JD17"/>
<dbReference type="PANTHER" id="PTHR43725:SF47">
    <property type="entry name" value="UDP-GLUCOSE 4-EPIMERASE"/>
    <property type="match status" value="1"/>
</dbReference>
<evidence type="ECO:0000259" key="11">
    <source>
        <dbReference type="Pfam" id="PF01370"/>
    </source>
</evidence>
<keyword evidence="8" id="KW-0299">Galactose metabolism</keyword>
<keyword evidence="7 10" id="KW-0520">NAD</keyword>
<dbReference type="Gene3D" id="3.40.50.720">
    <property type="entry name" value="NAD(P)-binding Rossmann-like Domain"/>
    <property type="match status" value="1"/>
</dbReference>
<evidence type="ECO:0000256" key="4">
    <source>
        <dbReference type="ARBA" id="ARBA00007637"/>
    </source>
</evidence>
<proteinExistence type="inferred from homology"/>
<evidence type="ECO:0000313" key="12">
    <source>
        <dbReference type="EMBL" id="CAA2106668.1"/>
    </source>
</evidence>
<dbReference type="GO" id="GO:0005829">
    <property type="term" value="C:cytosol"/>
    <property type="evidence" value="ECO:0007669"/>
    <property type="project" value="TreeGrafter"/>
</dbReference>
<comment type="subunit">
    <text evidence="10">Homodimer.</text>
</comment>
<organism evidence="12">
    <name type="scientific">Methylobacterium bullatum</name>
    <dbReference type="NCBI Taxonomy" id="570505"/>
    <lineage>
        <taxon>Bacteria</taxon>
        <taxon>Pseudomonadati</taxon>
        <taxon>Pseudomonadota</taxon>
        <taxon>Alphaproteobacteria</taxon>
        <taxon>Hyphomicrobiales</taxon>
        <taxon>Methylobacteriaceae</taxon>
        <taxon>Methylobacterium</taxon>
    </lineage>
</organism>
<dbReference type="InterPro" id="IPR036291">
    <property type="entry name" value="NAD(P)-bd_dom_sf"/>
</dbReference>
<evidence type="ECO:0000256" key="3">
    <source>
        <dbReference type="ARBA" id="ARBA00004947"/>
    </source>
</evidence>
<dbReference type="Pfam" id="PF01370">
    <property type="entry name" value="Epimerase"/>
    <property type="match status" value="1"/>
</dbReference>